<dbReference type="AlphaFoldDB" id="A0A4R9M2H5"/>
<dbReference type="Gene3D" id="1.10.20.140">
    <property type="match status" value="1"/>
</dbReference>
<comment type="subunit">
    <text evidence="10">Monomer.</text>
</comment>
<evidence type="ECO:0000256" key="9">
    <source>
        <dbReference type="ARBA" id="ARBA00049563"/>
    </source>
</evidence>
<feature type="site" description="Interaction with substrate tRNA" evidence="10">
    <location>
        <position position="105"/>
    </location>
</feature>
<reference evidence="14" key="1">
    <citation type="journal article" date="2019" name="PLoS Negl. Trop. Dis.">
        <title>Revisiting the worldwide diversity of Leptospira species in the environment.</title>
        <authorList>
            <person name="Vincent A.T."/>
            <person name="Schiettekatte O."/>
            <person name="Bourhy P."/>
            <person name="Veyrier F.J."/>
            <person name="Picardeau M."/>
        </authorList>
    </citation>
    <scope>NUCLEOTIDE SEQUENCE [LARGE SCALE GENOMIC DNA]</scope>
    <source>
        <strain evidence="14">201300427</strain>
    </source>
</reference>
<dbReference type="InterPro" id="IPR027417">
    <property type="entry name" value="P-loop_NTPase"/>
</dbReference>
<dbReference type="EC" id="2.5.1.75" evidence="10"/>
<dbReference type="Gene3D" id="3.40.50.300">
    <property type="entry name" value="P-loop containing nucleotide triphosphate hydrolases"/>
    <property type="match status" value="1"/>
</dbReference>
<dbReference type="GO" id="GO:0052381">
    <property type="term" value="F:tRNA dimethylallyltransferase activity"/>
    <property type="evidence" value="ECO:0007669"/>
    <property type="project" value="UniProtKB-UniRule"/>
</dbReference>
<accession>A0A4R9M2H5</accession>
<dbReference type="InterPro" id="IPR039657">
    <property type="entry name" value="Dimethylallyltransferase"/>
</dbReference>
<evidence type="ECO:0000256" key="7">
    <source>
        <dbReference type="ARBA" id="ARBA00022840"/>
    </source>
</evidence>
<dbReference type="NCBIfam" id="TIGR00174">
    <property type="entry name" value="miaA"/>
    <property type="match status" value="1"/>
</dbReference>
<evidence type="ECO:0000256" key="3">
    <source>
        <dbReference type="ARBA" id="ARBA00005842"/>
    </source>
</evidence>
<comment type="cofactor">
    <cofactor evidence="1 10">
        <name>Mg(2+)</name>
        <dbReference type="ChEBI" id="CHEBI:18420"/>
    </cofactor>
</comment>
<evidence type="ECO:0000256" key="10">
    <source>
        <dbReference type="HAMAP-Rule" id="MF_00185"/>
    </source>
</evidence>
<organism evidence="14 15">
    <name type="scientific">Leptospira idonii</name>
    <dbReference type="NCBI Taxonomy" id="1193500"/>
    <lineage>
        <taxon>Bacteria</taxon>
        <taxon>Pseudomonadati</taxon>
        <taxon>Spirochaetota</taxon>
        <taxon>Spirochaetia</taxon>
        <taxon>Leptospirales</taxon>
        <taxon>Leptospiraceae</taxon>
        <taxon>Leptospira</taxon>
    </lineage>
</organism>
<keyword evidence="15" id="KW-1185">Reference proteome</keyword>
<dbReference type="SUPFAM" id="SSF52540">
    <property type="entry name" value="P-loop containing nucleoside triphosphate hydrolases"/>
    <property type="match status" value="2"/>
</dbReference>
<sequence>MVPTPFSPFLPIVAGPTGSGKTSLTQSLDPHRFEIVSFDSRQVYSELAVGTTSPTSKELSHIPHWIVGTLTADKSTNAKEYSEWARQAVFSIWEKKKIPFFICGTGFYLRAFLLGMYPVPNVPQETKDFAQNIPLSEAVALLREKDSKAFTNISETDGYRVRRALEVVLTGVLWSEVSSQTTGGFLQEFPELQPKGAWIDWPREELYRRIEERVPGLLKDGMLEETKQVEEKYGSDCPGLQSLGYNFALDFLYGRIDVNSFLERLAQSHRNYAKRQVTWFRKDPLLSPMSWEKALKEYTKID</sequence>
<evidence type="ECO:0000256" key="13">
    <source>
        <dbReference type="RuleBase" id="RU003785"/>
    </source>
</evidence>
<keyword evidence="6 10" id="KW-0547">Nucleotide-binding</keyword>
<evidence type="ECO:0000313" key="15">
    <source>
        <dbReference type="Proteomes" id="UP000298058"/>
    </source>
</evidence>
<dbReference type="EMBL" id="RQHW01000031">
    <property type="protein sequence ID" value="TGN19499.1"/>
    <property type="molecule type" value="Genomic_DNA"/>
</dbReference>
<evidence type="ECO:0000256" key="8">
    <source>
        <dbReference type="ARBA" id="ARBA00022842"/>
    </source>
</evidence>
<dbReference type="HAMAP" id="MF_00185">
    <property type="entry name" value="IPP_trans"/>
    <property type="match status" value="1"/>
</dbReference>
<proteinExistence type="inferred from homology"/>
<evidence type="ECO:0000256" key="11">
    <source>
        <dbReference type="RuleBase" id="RU003783"/>
    </source>
</evidence>
<dbReference type="GO" id="GO:0006400">
    <property type="term" value="P:tRNA modification"/>
    <property type="evidence" value="ECO:0007669"/>
    <property type="project" value="TreeGrafter"/>
</dbReference>
<gene>
    <name evidence="10 14" type="primary">miaA</name>
    <name evidence="14" type="ORF">EHS15_09220</name>
</gene>
<protein>
    <recommendedName>
        <fullName evidence="10">tRNA dimethylallyltransferase</fullName>
        <ecNumber evidence="10">2.5.1.75</ecNumber>
    </recommendedName>
    <alternativeName>
        <fullName evidence="10">Dimethylallyl diphosphate:tRNA dimethylallyltransferase</fullName>
        <shortName evidence="10">DMAPP:tRNA dimethylallyltransferase</shortName>
        <shortName evidence="10">DMATase</shortName>
    </alternativeName>
    <alternativeName>
        <fullName evidence="10">Isopentenyl-diphosphate:tRNA isopentenyltransferase</fullName>
        <shortName evidence="10">IPP transferase</shortName>
        <shortName evidence="10">IPPT</shortName>
        <shortName evidence="10">IPTase</shortName>
    </alternativeName>
</protein>
<keyword evidence="5 10" id="KW-0819">tRNA processing</keyword>
<keyword evidence="8 10" id="KW-0460">Magnesium</keyword>
<dbReference type="PANTHER" id="PTHR11088">
    <property type="entry name" value="TRNA DIMETHYLALLYLTRANSFERASE"/>
    <property type="match status" value="1"/>
</dbReference>
<dbReference type="RefSeq" id="WP_135760261.1">
    <property type="nucleotide sequence ID" value="NZ_RQHW01000031.1"/>
</dbReference>
<feature type="binding site" evidence="10">
    <location>
        <begin position="15"/>
        <end position="22"/>
    </location>
    <ligand>
        <name>ATP</name>
        <dbReference type="ChEBI" id="CHEBI:30616"/>
    </ligand>
</feature>
<evidence type="ECO:0000256" key="6">
    <source>
        <dbReference type="ARBA" id="ARBA00022741"/>
    </source>
</evidence>
<dbReference type="InterPro" id="IPR018022">
    <property type="entry name" value="IPT"/>
</dbReference>
<dbReference type="PANTHER" id="PTHR11088:SF60">
    <property type="entry name" value="TRNA DIMETHYLALLYLTRANSFERASE"/>
    <property type="match status" value="1"/>
</dbReference>
<evidence type="ECO:0000256" key="5">
    <source>
        <dbReference type="ARBA" id="ARBA00022694"/>
    </source>
</evidence>
<evidence type="ECO:0000256" key="4">
    <source>
        <dbReference type="ARBA" id="ARBA00022679"/>
    </source>
</evidence>
<comment type="caution">
    <text evidence="10">Lacks conserved residue(s) required for the propagation of feature annotation.</text>
</comment>
<dbReference type="OrthoDB" id="9776390at2"/>
<comment type="catalytic activity">
    <reaction evidence="9 10 11">
        <text>adenosine(37) in tRNA + dimethylallyl diphosphate = N(6)-dimethylallyladenosine(37) in tRNA + diphosphate</text>
        <dbReference type="Rhea" id="RHEA:26482"/>
        <dbReference type="Rhea" id="RHEA-COMP:10162"/>
        <dbReference type="Rhea" id="RHEA-COMP:10375"/>
        <dbReference type="ChEBI" id="CHEBI:33019"/>
        <dbReference type="ChEBI" id="CHEBI:57623"/>
        <dbReference type="ChEBI" id="CHEBI:74411"/>
        <dbReference type="ChEBI" id="CHEBI:74415"/>
        <dbReference type="EC" id="2.5.1.75"/>
    </reaction>
</comment>
<evidence type="ECO:0000256" key="1">
    <source>
        <dbReference type="ARBA" id="ARBA00001946"/>
    </source>
</evidence>
<feature type="region of interest" description="Interaction with substrate tRNA" evidence="10">
    <location>
        <begin position="39"/>
        <end position="42"/>
    </location>
</feature>
<feature type="binding site" evidence="10">
    <location>
        <begin position="17"/>
        <end position="22"/>
    </location>
    <ligand>
        <name>substrate</name>
    </ligand>
</feature>
<dbReference type="GO" id="GO:0005524">
    <property type="term" value="F:ATP binding"/>
    <property type="evidence" value="ECO:0007669"/>
    <property type="project" value="UniProtKB-UniRule"/>
</dbReference>
<comment type="caution">
    <text evidence="14">The sequence shown here is derived from an EMBL/GenBank/DDBJ whole genome shotgun (WGS) entry which is preliminary data.</text>
</comment>
<dbReference type="Pfam" id="PF01715">
    <property type="entry name" value="IPPT"/>
    <property type="match status" value="1"/>
</dbReference>
<comment type="similarity">
    <text evidence="3 10 13">Belongs to the IPP transferase family.</text>
</comment>
<evidence type="ECO:0000256" key="12">
    <source>
        <dbReference type="RuleBase" id="RU003784"/>
    </source>
</evidence>
<keyword evidence="7 10" id="KW-0067">ATP-binding</keyword>
<name>A0A4R9M2H5_9LEPT</name>
<evidence type="ECO:0000313" key="14">
    <source>
        <dbReference type="EMBL" id="TGN19499.1"/>
    </source>
</evidence>
<evidence type="ECO:0000256" key="2">
    <source>
        <dbReference type="ARBA" id="ARBA00003213"/>
    </source>
</evidence>
<dbReference type="Proteomes" id="UP000298058">
    <property type="component" value="Unassembled WGS sequence"/>
</dbReference>
<comment type="function">
    <text evidence="2 10 12">Catalyzes the transfer of a dimethylallyl group onto the adenine at position 37 in tRNAs that read codons beginning with uridine, leading to the formation of N6-(dimethylallyl)adenosine (i(6)A).</text>
</comment>
<keyword evidence="4 10" id="KW-0808">Transferase</keyword>